<keyword evidence="3" id="KW-0862">Zinc</keyword>
<dbReference type="PANTHER" id="PTHR11103:SF18">
    <property type="entry name" value="SLR1189 PROTEIN"/>
    <property type="match status" value="1"/>
</dbReference>
<dbReference type="GO" id="GO:0008168">
    <property type="term" value="F:methyltransferase activity"/>
    <property type="evidence" value="ECO:0007669"/>
    <property type="project" value="UniProtKB-UniRule"/>
</dbReference>
<evidence type="ECO:0000256" key="1">
    <source>
        <dbReference type="ARBA" id="ARBA00022603"/>
    </source>
</evidence>
<dbReference type="AlphaFoldDB" id="A0A8J7SC63"/>
<evidence type="ECO:0000259" key="4">
    <source>
        <dbReference type="PROSITE" id="PS50970"/>
    </source>
</evidence>
<comment type="caution">
    <text evidence="5">The sequence shown here is derived from an EMBL/GenBank/DDBJ whole genome shotgun (WGS) entry which is preliminary data.</text>
</comment>
<dbReference type="InterPro" id="IPR003726">
    <property type="entry name" value="HCY_dom"/>
</dbReference>
<name>A0A8J7SC63_9RHOB</name>
<reference evidence="5" key="1">
    <citation type="submission" date="2020-12" db="EMBL/GenBank/DDBJ databases">
        <title>Bacterial taxonomy.</title>
        <authorList>
            <person name="Pan X."/>
        </authorList>
    </citation>
    <scope>NUCLEOTIDE SEQUENCE</scope>
    <source>
        <strain evidence="5">M0105</strain>
    </source>
</reference>
<accession>A0A8J7SC63</accession>
<keyword evidence="6" id="KW-1185">Reference proteome</keyword>
<dbReference type="GO" id="GO:0032259">
    <property type="term" value="P:methylation"/>
    <property type="evidence" value="ECO:0007669"/>
    <property type="project" value="UniProtKB-KW"/>
</dbReference>
<dbReference type="PIRSF" id="PIRSF037505">
    <property type="entry name" value="Betaine_HMT"/>
    <property type="match status" value="1"/>
</dbReference>
<evidence type="ECO:0000313" key="5">
    <source>
        <dbReference type="EMBL" id="MBK0399287.1"/>
    </source>
</evidence>
<dbReference type="EMBL" id="JAEHHL010000004">
    <property type="protein sequence ID" value="MBK0399287.1"/>
    <property type="molecule type" value="Genomic_DNA"/>
</dbReference>
<organism evidence="5 6">
    <name type="scientific">Thermohalobaculum xanthum</name>
    <dbReference type="NCBI Taxonomy" id="2753746"/>
    <lineage>
        <taxon>Bacteria</taxon>
        <taxon>Pseudomonadati</taxon>
        <taxon>Pseudomonadota</taxon>
        <taxon>Alphaproteobacteria</taxon>
        <taxon>Rhodobacterales</taxon>
        <taxon>Paracoccaceae</taxon>
        <taxon>Thermohalobaculum</taxon>
    </lineage>
</organism>
<dbReference type="Pfam" id="PF02574">
    <property type="entry name" value="S-methyl_trans"/>
    <property type="match status" value="1"/>
</dbReference>
<sequence>MSRIVLTDGGMGQELLARTGLAPTPLWSAQVMREMPEAVEQLHLDYIRAGARVITVNAYSAEPCRLQRFGVEDAFSELQQTACRLALRARDRAGDAGAGVRIAGCLPPLEWSYVPELARSQDEALPIYDRVVVEQAPHVDLFLCETMAAAGEAAGAARAAAKSGKPVWVSWTVSEERQATVRSGEPLADAIAALGETPVAALLVNCSSPEAVGRCMTALSADGRPFGGYANGFTPFERGHALGKTVEDLSSRTDMGPAAYAGHVMRWIGDGATIVGGCCETNPAHIAEIARRLAEAGDEILAPECAP</sequence>
<feature type="binding site" evidence="3">
    <location>
        <position position="278"/>
    </location>
    <ligand>
        <name>Zn(2+)</name>
        <dbReference type="ChEBI" id="CHEBI:29105"/>
    </ligand>
</feature>
<proteinExistence type="predicted"/>
<dbReference type="GO" id="GO:0009086">
    <property type="term" value="P:methionine biosynthetic process"/>
    <property type="evidence" value="ECO:0007669"/>
    <property type="project" value="InterPro"/>
</dbReference>
<protein>
    <submittedName>
        <fullName evidence="5">Homocysteine S-methyltransferase family protein</fullName>
    </submittedName>
</protein>
<gene>
    <name evidence="5" type="ORF">H0I76_08800</name>
</gene>
<feature type="domain" description="Hcy-binding" evidence="4">
    <location>
        <begin position="1"/>
        <end position="293"/>
    </location>
</feature>
<dbReference type="GO" id="GO:0008270">
    <property type="term" value="F:zinc ion binding"/>
    <property type="evidence" value="ECO:0007669"/>
    <property type="project" value="InterPro"/>
</dbReference>
<keyword evidence="3" id="KW-0479">Metal-binding</keyword>
<dbReference type="Gene3D" id="3.20.20.330">
    <property type="entry name" value="Homocysteine-binding-like domain"/>
    <property type="match status" value="1"/>
</dbReference>
<dbReference type="InterPro" id="IPR017226">
    <property type="entry name" value="BHMT-like"/>
</dbReference>
<dbReference type="SUPFAM" id="SSF82282">
    <property type="entry name" value="Homocysteine S-methyltransferase"/>
    <property type="match status" value="1"/>
</dbReference>
<keyword evidence="2 3" id="KW-0808">Transferase</keyword>
<dbReference type="RefSeq" id="WP_200609384.1">
    <property type="nucleotide sequence ID" value="NZ_JAEHHL010000004.1"/>
</dbReference>
<dbReference type="InterPro" id="IPR036589">
    <property type="entry name" value="HCY_dom_sf"/>
</dbReference>
<evidence type="ECO:0000256" key="3">
    <source>
        <dbReference type="PROSITE-ProRule" id="PRU00333"/>
    </source>
</evidence>
<keyword evidence="1 3" id="KW-0489">Methyltransferase</keyword>
<comment type="cofactor">
    <cofactor evidence="3">
        <name>Zn(2+)</name>
        <dbReference type="ChEBI" id="CHEBI:29105"/>
    </cofactor>
</comment>
<evidence type="ECO:0000313" key="6">
    <source>
        <dbReference type="Proteomes" id="UP000655420"/>
    </source>
</evidence>
<dbReference type="Proteomes" id="UP000655420">
    <property type="component" value="Unassembled WGS sequence"/>
</dbReference>
<feature type="binding site" evidence="3">
    <location>
        <position position="206"/>
    </location>
    <ligand>
        <name>Zn(2+)</name>
        <dbReference type="ChEBI" id="CHEBI:29105"/>
    </ligand>
</feature>
<feature type="binding site" evidence="3">
    <location>
        <position position="279"/>
    </location>
    <ligand>
        <name>Zn(2+)</name>
        <dbReference type="ChEBI" id="CHEBI:29105"/>
    </ligand>
</feature>
<dbReference type="PROSITE" id="PS50970">
    <property type="entry name" value="HCY"/>
    <property type="match status" value="1"/>
</dbReference>
<dbReference type="PANTHER" id="PTHR11103">
    <property type="entry name" value="SLR1189 PROTEIN"/>
    <property type="match status" value="1"/>
</dbReference>
<evidence type="ECO:0000256" key="2">
    <source>
        <dbReference type="ARBA" id="ARBA00022679"/>
    </source>
</evidence>